<protein>
    <submittedName>
        <fullName evidence="1">Uncharacterized protein</fullName>
    </submittedName>
</protein>
<reference evidence="1 2" key="1">
    <citation type="submission" date="2020-03" db="EMBL/GenBank/DDBJ databases">
        <title>Genomic Encyclopedia of Type Strains, Phase IV (KMG-IV): sequencing the most valuable type-strain genomes for metagenomic binning, comparative biology and taxonomic classification.</title>
        <authorList>
            <person name="Goeker M."/>
        </authorList>
    </citation>
    <scope>NUCLEOTIDE SEQUENCE [LARGE SCALE GENOMIC DNA]</scope>
    <source>
        <strain evidence="1 2">DSM 5718</strain>
    </source>
</reference>
<comment type="caution">
    <text evidence="1">The sequence shown here is derived from an EMBL/GenBank/DDBJ whole genome shotgun (WGS) entry which is preliminary data.</text>
</comment>
<keyword evidence="2" id="KW-1185">Reference proteome</keyword>
<proteinExistence type="predicted"/>
<organism evidence="1 2">
    <name type="scientific">Thermonema lapsum</name>
    <dbReference type="NCBI Taxonomy" id="28195"/>
    <lineage>
        <taxon>Bacteria</taxon>
        <taxon>Pseudomonadati</taxon>
        <taxon>Bacteroidota</taxon>
        <taxon>Cytophagia</taxon>
        <taxon>Cytophagales</taxon>
        <taxon>Thermonemataceae</taxon>
        <taxon>Thermonema</taxon>
    </lineage>
</organism>
<sequence>MQFIHQQSVRFSKLLVLVETLPSVFLRALCGELFFYHRGHRGTTSFL</sequence>
<evidence type="ECO:0000313" key="2">
    <source>
        <dbReference type="Proteomes" id="UP000537126"/>
    </source>
</evidence>
<name>A0A846MQ44_9BACT</name>
<gene>
    <name evidence="1" type="ORF">FHS56_001065</name>
</gene>
<dbReference type="AlphaFoldDB" id="A0A846MQ44"/>
<accession>A0A846MQ44</accession>
<dbReference type="EMBL" id="JAASRN010000001">
    <property type="protein sequence ID" value="NIK73579.1"/>
    <property type="molecule type" value="Genomic_DNA"/>
</dbReference>
<evidence type="ECO:0000313" key="1">
    <source>
        <dbReference type="EMBL" id="NIK73579.1"/>
    </source>
</evidence>
<dbReference type="Proteomes" id="UP000537126">
    <property type="component" value="Unassembled WGS sequence"/>
</dbReference>